<keyword evidence="5 6" id="KW-0472">Membrane</keyword>
<evidence type="ECO:0000256" key="1">
    <source>
        <dbReference type="ARBA" id="ARBA00004141"/>
    </source>
</evidence>
<dbReference type="GO" id="GO:0005802">
    <property type="term" value="C:trans-Golgi network"/>
    <property type="evidence" value="ECO:0007669"/>
    <property type="project" value="TreeGrafter"/>
</dbReference>
<evidence type="ECO:0000256" key="6">
    <source>
        <dbReference type="RuleBase" id="RU361264"/>
    </source>
</evidence>
<feature type="domain" description="Yip1" evidence="7">
    <location>
        <begin position="53"/>
        <end position="203"/>
    </location>
</feature>
<dbReference type="PANTHER" id="PTHR21236">
    <property type="entry name" value="GOLGI MEMBRANE PROTEIN YIP1"/>
    <property type="match status" value="1"/>
</dbReference>
<sequence length="210" mass="22841">MADFSTPMSVGGATGAMKMEGMGSGYLHSTLDEPVTETIMRDVRMVGSKMMCVLNPQKANINTLKDWDLWGPLILCLTLATLLSWFAPPEQKSLVFASVFVIIWCGAAVVTVNALLLGGNISFFQSVCVLGYCIFPLNIASVICLVFPPSGNVLIMWRTLVVAVCFFWSTGASLGFMGELVPPNRKALAVYPLFLFYTAIGWLILIAAKR</sequence>
<comment type="subcellular location">
    <subcellularLocation>
        <location evidence="6">Golgi apparatus membrane</location>
        <topology evidence="6">Multi-pass membrane protein</topology>
    </subcellularLocation>
    <subcellularLocation>
        <location evidence="1">Membrane</location>
        <topology evidence="1">Multi-pass membrane protein</topology>
    </subcellularLocation>
</comment>
<dbReference type="GO" id="GO:0000139">
    <property type="term" value="C:Golgi membrane"/>
    <property type="evidence" value="ECO:0007669"/>
    <property type="project" value="UniProtKB-SubCell"/>
</dbReference>
<feature type="transmembrane region" description="Helical" evidence="6">
    <location>
        <begin position="159"/>
        <end position="177"/>
    </location>
</feature>
<evidence type="ECO:0000256" key="3">
    <source>
        <dbReference type="ARBA" id="ARBA00022692"/>
    </source>
</evidence>
<name>A0A7S3FFM8_9EUKA</name>
<dbReference type="InterPro" id="IPR045231">
    <property type="entry name" value="Yip1/4-like"/>
</dbReference>
<evidence type="ECO:0000313" key="8">
    <source>
        <dbReference type="EMBL" id="CAE0143373.1"/>
    </source>
</evidence>
<keyword evidence="3 6" id="KW-0812">Transmembrane</keyword>
<dbReference type="PANTHER" id="PTHR21236:SF1">
    <property type="entry name" value="PROTEIN YIPF6"/>
    <property type="match status" value="1"/>
</dbReference>
<evidence type="ECO:0000256" key="2">
    <source>
        <dbReference type="ARBA" id="ARBA00010596"/>
    </source>
</evidence>
<dbReference type="AlphaFoldDB" id="A0A7S3FFM8"/>
<keyword evidence="4 6" id="KW-1133">Transmembrane helix</keyword>
<evidence type="ECO:0000256" key="5">
    <source>
        <dbReference type="ARBA" id="ARBA00023136"/>
    </source>
</evidence>
<proteinExistence type="inferred from homology"/>
<evidence type="ECO:0000259" key="7">
    <source>
        <dbReference type="Pfam" id="PF04893"/>
    </source>
</evidence>
<evidence type="ECO:0000256" key="4">
    <source>
        <dbReference type="ARBA" id="ARBA00022989"/>
    </source>
</evidence>
<protein>
    <recommendedName>
        <fullName evidence="6">Protein YIPF</fullName>
    </recommendedName>
</protein>
<gene>
    <name evidence="8" type="ORF">HERI1096_LOCUS34805</name>
</gene>
<dbReference type="InterPro" id="IPR006977">
    <property type="entry name" value="Yip1_dom"/>
</dbReference>
<dbReference type="EMBL" id="HBHX01062952">
    <property type="protein sequence ID" value="CAE0143373.1"/>
    <property type="molecule type" value="Transcribed_RNA"/>
</dbReference>
<accession>A0A7S3FFM8</accession>
<comment type="similarity">
    <text evidence="2 6">Belongs to the YIP1 family.</text>
</comment>
<dbReference type="GO" id="GO:0006888">
    <property type="term" value="P:endoplasmic reticulum to Golgi vesicle-mediated transport"/>
    <property type="evidence" value="ECO:0007669"/>
    <property type="project" value="InterPro"/>
</dbReference>
<reference evidence="8" key="1">
    <citation type="submission" date="2021-01" db="EMBL/GenBank/DDBJ databases">
        <authorList>
            <person name="Corre E."/>
            <person name="Pelletier E."/>
            <person name="Niang G."/>
            <person name="Scheremetjew M."/>
            <person name="Finn R."/>
            <person name="Kale V."/>
            <person name="Holt S."/>
            <person name="Cochrane G."/>
            <person name="Meng A."/>
            <person name="Brown T."/>
            <person name="Cohen L."/>
        </authorList>
    </citation>
    <scope>NUCLEOTIDE SEQUENCE</scope>
    <source>
        <strain evidence="8">CCMP281</strain>
    </source>
</reference>
<feature type="transmembrane region" description="Helical" evidence="6">
    <location>
        <begin position="123"/>
        <end position="147"/>
    </location>
</feature>
<organism evidence="8">
    <name type="scientific">Haptolina ericina</name>
    <dbReference type="NCBI Taxonomy" id="156174"/>
    <lineage>
        <taxon>Eukaryota</taxon>
        <taxon>Haptista</taxon>
        <taxon>Haptophyta</taxon>
        <taxon>Prymnesiophyceae</taxon>
        <taxon>Prymnesiales</taxon>
        <taxon>Prymnesiaceae</taxon>
        <taxon>Haptolina</taxon>
    </lineage>
</organism>
<feature type="transmembrane region" description="Helical" evidence="6">
    <location>
        <begin position="189"/>
        <end position="208"/>
    </location>
</feature>
<dbReference type="Pfam" id="PF04893">
    <property type="entry name" value="Yip1"/>
    <property type="match status" value="1"/>
</dbReference>
<feature type="transmembrane region" description="Helical" evidence="6">
    <location>
        <begin position="69"/>
        <end position="87"/>
    </location>
</feature>
<feature type="transmembrane region" description="Helical" evidence="6">
    <location>
        <begin position="94"/>
        <end position="117"/>
    </location>
</feature>